<reference evidence="1 2" key="1">
    <citation type="submission" date="2021-02" db="EMBL/GenBank/DDBJ databases">
        <title>De Novo genome assembly of isolated myxobacteria.</title>
        <authorList>
            <person name="Stevens D.C."/>
        </authorList>
    </citation>
    <scope>NUCLEOTIDE SEQUENCE [LARGE SCALE GENOMIC DNA]</scope>
    <source>
        <strain evidence="2">SCPEA02</strain>
    </source>
</reference>
<dbReference type="PROSITE" id="PS51257">
    <property type="entry name" value="PROKAR_LIPOPROTEIN"/>
    <property type="match status" value="1"/>
</dbReference>
<keyword evidence="2" id="KW-1185">Reference proteome</keyword>
<organism evidence="1 2">
    <name type="scientific">Pyxidicoccus parkwayensis</name>
    <dbReference type="NCBI Taxonomy" id="2813578"/>
    <lineage>
        <taxon>Bacteria</taxon>
        <taxon>Pseudomonadati</taxon>
        <taxon>Myxococcota</taxon>
        <taxon>Myxococcia</taxon>
        <taxon>Myxococcales</taxon>
        <taxon>Cystobacterineae</taxon>
        <taxon>Myxococcaceae</taxon>
        <taxon>Pyxidicoccus</taxon>
    </lineage>
</organism>
<accession>A0ABX7NND6</accession>
<protein>
    <recommendedName>
        <fullName evidence="3">Lipoprotein</fullName>
    </recommendedName>
</protein>
<dbReference type="EMBL" id="CP071090">
    <property type="protein sequence ID" value="QSQ20285.1"/>
    <property type="molecule type" value="Genomic_DNA"/>
</dbReference>
<evidence type="ECO:0008006" key="3">
    <source>
        <dbReference type="Google" id="ProtNLM"/>
    </source>
</evidence>
<evidence type="ECO:0000313" key="1">
    <source>
        <dbReference type="EMBL" id="QSQ20285.1"/>
    </source>
</evidence>
<dbReference type="Proteomes" id="UP000662747">
    <property type="component" value="Chromosome"/>
</dbReference>
<evidence type="ECO:0000313" key="2">
    <source>
        <dbReference type="Proteomes" id="UP000662747"/>
    </source>
</evidence>
<name>A0ABX7NND6_9BACT</name>
<proteinExistence type="predicted"/>
<sequence length="132" mass="13714">MTTKALLLTGFVATLQGCAAHTPAWKGEVTGPDEHSARAVADPMEAGAALAAAGAIREVVRTNPLPNLFAGCASPEQGLDVSIFTGPTPGLYFVVVDQRFHHCGGPSGRVLDWWEVHAVTAQGVVVAKAPTR</sequence>
<gene>
    <name evidence="1" type="ORF">JY651_34205</name>
</gene>
<dbReference type="RefSeq" id="WP_206721865.1">
    <property type="nucleotide sequence ID" value="NZ_CP071090.1"/>
</dbReference>